<organism evidence="2 3">
    <name type="scientific">Microbacterium resistens</name>
    <dbReference type="NCBI Taxonomy" id="156977"/>
    <lineage>
        <taxon>Bacteria</taxon>
        <taxon>Bacillati</taxon>
        <taxon>Actinomycetota</taxon>
        <taxon>Actinomycetes</taxon>
        <taxon>Micrococcales</taxon>
        <taxon>Microbacteriaceae</taxon>
        <taxon>Microbacterium</taxon>
    </lineage>
</organism>
<keyword evidence="3" id="KW-1185">Reference proteome</keyword>
<gene>
    <name evidence="2" type="ORF">J2Y69_000432</name>
</gene>
<reference evidence="2 3" key="1">
    <citation type="submission" date="2023-07" db="EMBL/GenBank/DDBJ databases">
        <title>Sorghum-associated microbial communities from plants grown in Nebraska, USA.</title>
        <authorList>
            <person name="Schachtman D."/>
        </authorList>
    </citation>
    <scope>NUCLEOTIDE SEQUENCE [LARGE SCALE GENOMIC DNA]</scope>
    <source>
        <strain evidence="2 3">2980</strain>
    </source>
</reference>
<keyword evidence="1" id="KW-0812">Transmembrane</keyword>
<evidence type="ECO:0000313" key="3">
    <source>
        <dbReference type="Proteomes" id="UP001259347"/>
    </source>
</evidence>
<dbReference type="Proteomes" id="UP001259347">
    <property type="component" value="Unassembled WGS sequence"/>
</dbReference>
<name>A0ABU1S8A8_9MICO</name>
<dbReference type="EMBL" id="JAVDUM010000002">
    <property type="protein sequence ID" value="MDR6865847.1"/>
    <property type="molecule type" value="Genomic_DNA"/>
</dbReference>
<keyword evidence="1" id="KW-0472">Membrane</keyword>
<evidence type="ECO:0000313" key="2">
    <source>
        <dbReference type="EMBL" id="MDR6865847.1"/>
    </source>
</evidence>
<keyword evidence="2" id="KW-0808">Transferase</keyword>
<proteinExistence type="predicted"/>
<keyword evidence="2" id="KW-0328">Glycosyltransferase</keyword>
<feature type="transmembrane region" description="Helical" evidence="1">
    <location>
        <begin position="80"/>
        <end position="102"/>
    </location>
</feature>
<accession>A0ABU1S8A8</accession>
<comment type="caution">
    <text evidence="2">The sequence shown here is derived from an EMBL/GenBank/DDBJ whole genome shotgun (WGS) entry which is preliminary data.</text>
</comment>
<protein>
    <submittedName>
        <fullName evidence="2">Membrane-bound mannosyltransferase</fullName>
    </submittedName>
</protein>
<dbReference type="GO" id="GO:0016757">
    <property type="term" value="F:glycosyltransferase activity"/>
    <property type="evidence" value="ECO:0007669"/>
    <property type="project" value="UniProtKB-KW"/>
</dbReference>
<feature type="transmembrane region" description="Helical" evidence="1">
    <location>
        <begin position="12"/>
        <end position="39"/>
    </location>
</feature>
<evidence type="ECO:0000256" key="1">
    <source>
        <dbReference type="SAM" id="Phobius"/>
    </source>
</evidence>
<keyword evidence="1" id="KW-1133">Transmembrane helix</keyword>
<dbReference type="RefSeq" id="WP_310017058.1">
    <property type="nucleotide sequence ID" value="NZ_JAVDUM010000002.1"/>
</dbReference>
<feature type="transmembrane region" description="Helical" evidence="1">
    <location>
        <begin position="51"/>
        <end position="74"/>
    </location>
</feature>
<sequence length="215" mass="22788">MTPPDLARPRPARLWLGMVALVLAFLSLMYLALASVTVAYGIAGAPPGQQLLWLTLLVLLPLLIVTGVGVWAIVRSRPRWVGIVATALCAAPLALVLCLMAVMASSAISLALQPTTEYSSLDDLKAAYVKAGGTCTKYEDVSNELPQGGEAVKCFEDGFDSTLMFFETTEQRDAYLKTRGSGFGGSPVIGGEHWAASEPYDAAVQKLGGKELPRG</sequence>